<proteinExistence type="predicted"/>
<dbReference type="AlphaFoldDB" id="A0A3N5Y3B6"/>
<protein>
    <submittedName>
        <fullName evidence="2">Alpha/beta hydrolase</fullName>
    </submittedName>
</protein>
<dbReference type="InterPro" id="IPR029058">
    <property type="entry name" value="AB_hydrolase_fold"/>
</dbReference>
<dbReference type="EMBL" id="RPOK01000002">
    <property type="protein sequence ID" value="RPJ67266.1"/>
    <property type="molecule type" value="Genomic_DNA"/>
</dbReference>
<evidence type="ECO:0000313" key="3">
    <source>
        <dbReference type="Proteomes" id="UP000275281"/>
    </source>
</evidence>
<dbReference type="SUPFAM" id="SSF53474">
    <property type="entry name" value="alpha/beta-Hydrolases"/>
    <property type="match status" value="1"/>
</dbReference>
<organism evidence="2 3">
    <name type="scientific">Alteromonas sediminis</name>
    <dbReference type="NCBI Taxonomy" id="2259342"/>
    <lineage>
        <taxon>Bacteria</taxon>
        <taxon>Pseudomonadati</taxon>
        <taxon>Pseudomonadota</taxon>
        <taxon>Gammaproteobacteria</taxon>
        <taxon>Alteromonadales</taxon>
        <taxon>Alteromonadaceae</taxon>
        <taxon>Alteromonas/Salinimonas group</taxon>
        <taxon>Alteromonas</taxon>
    </lineage>
</organism>
<feature type="domain" description="AB hydrolase-1" evidence="1">
    <location>
        <begin position="13"/>
        <end position="257"/>
    </location>
</feature>
<keyword evidence="3" id="KW-1185">Reference proteome</keyword>
<keyword evidence="2" id="KW-0378">Hydrolase</keyword>
<evidence type="ECO:0000259" key="1">
    <source>
        <dbReference type="Pfam" id="PF12697"/>
    </source>
</evidence>
<reference evidence="2 3" key="1">
    <citation type="submission" date="2018-11" db="EMBL/GenBank/DDBJ databases">
        <authorList>
            <person name="Ye M.-Q."/>
            <person name="Du Z.-J."/>
        </authorList>
    </citation>
    <scope>NUCLEOTIDE SEQUENCE [LARGE SCALE GENOMIC DNA]</scope>
    <source>
        <strain evidence="2 3">U0105</strain>
    </source>
</reference>
<dbReference type="Pfam" id="PF12697">
    <property type="entry name" value="Abhydrolase_6"/>
    <property type="match status" value="1"/>
</dbReference>
<name>A0A3N5Y3B6_9ALTE</name>
<gene>
    <name evidence="2" type="ORF">DRW07_06950</name>
</gene>
<sequence length="266" mass="29927">MSKQSARVQMHFAHANGFPSGSYRAVFDALDNQIKVLSKPHFASEQTFKHDRNWHTLVNELIHYCEQFKHADIPLWAVGHSMGAIVSFKACCERPDLFDGLIMFDPPLVTGPFAPLLRAAKKTAAIDKITPASLSAVRRSYWHKSEDPVAYFKSKALFKNMDDKCIADYVDSGLVSKGEGRELVIKAATEAQLFRHVPDDLNRLNGMLQCPGVLVTGRASDVCRPIMYRRFVKRHNMRHTVAEGGHMFPLEHPKATATLLNQLLLE</sequence>
<comment type="caution">
    <text evidence="2">The sequence shown here is derived from an EMBL/GenBank/DDBJ whole genome shotgun (WGS) entry which is preliminary data.</text>
</comment>
<accession>A0A3N5Y3B6</accession>
<dbReference type="RefSeq" id="WP_124027169.1">
    <property type="nucleotide sequence ID" value="NZ_JBHRSN010000015.1"/>
</dbReference>
<dbReference type="GO" id="GO:0016787">
    <property type="term" value="F:hydrolase activity"/>
    <property type="evidence" value="ECO:0007669"/>
    <property type="project" value="UniProtKB-KW"/>
</dbReference>
<dbReference type="Gene3D" id="3.40.50.1820">
    <property type="entry name" value="alpha/beta hydrolase"/>
    <property type="match status" value="1"/>
</dbReference>
<dbReference type="Proteomes" id="UP000275281">
    <property type="component" value="Unassembled WGS sequence"/>
</dbReference>
<dbReference type="OrthoDB" id="5729753at2"/>
<dbReference type="InterPro" id="IPR000073">
    <property type="entry name" value="AB_hydrolase_1"/>
</dbReference>
<evidence type="ECO:0000313" key="2">
    <source>
        <dbReference type="EMBL" id="RPJ67266.1"/>
    </source>
</evidence>